<keyword evidence="2" id="KW-0378">Hydrolase</keyword>
<dbReference type="PANTHER" id="PTHR46112:SF3">
    <property type="entry name" value="AMINOPEPTIDASE YPDF"/>
    <property type="match status" value="1"/>
</dbReference>
<dbReference type="InterPro" id="IPR000587">
    <property type="entry name" value="Creatinase_N"/>
</dbReference>
<proteinExistence type="inferred from homology"/>
<evidence type="ECO:0000256" key="1">
    <source>
        <dbReference type="ARBA" id="ARBA00022723"/>
    </source>
</evidence>
<dbReference type="GeneID" id="32892850"/>
<dbReference type="PROSITE" id="PS00491">
    <property type="entry name" value="PROLINE_PEPTIDASE"/>
    <property type="match status" value="1"/>
</dbReference>
<dbReference type="SUPFAM" id="SSF53092">
    <property type="entry name" value="Creatinase/prolidase N-terminal domain"/>
    <property type="match status" value="1"/>
</dbReference>
<keyword evidence="7" id="KW-1185">Reference proteome</keyword>
<dbReference type="Gene3D" id="3.40.350.10">
    <property type="entry name" value="Creatinase/prolidase N-terminal domain"/>
    <property type="match status" value="1"/>
</dbReference>
<evidence type="ECO:0000259" key="5">
    <source>
        <dbReference type="Pfam" id="PF01321"/>
    </source>
</evidence>
<evidence type="ECO:0000313" key="7">
    <source>
        <dbReference type="Proteomes" id="UP000250088"/>
    </source>
</evidence>
<dbReference type="AlphaFoldDB" id="A0A2Z2HNY5"/>
<protein>
    <submittedName>
        <fullName evidence="6">Peptidase</fullName>
    </submittedName>
</protein>
<accession>A0A2Z2HNY5</accession>
<dbReference type="OrthoDB" id="1346at2157"/>
<evidence type="ECO:0000313" key="6">
    <source>
        <dbReference type="EMBL" id="ARS88680.1"/>
    </source>
</evidence>
<dbReference type="Pfam" id="PF01321">
    <property type="entry name" value="Creatinase_N"/>
    <property type="match status" value="1"/>
</dbReference>
<dbReference type="InterPro" id="IPR050659">
    <property type="entry name" value="Peptidase_M24B"/>
</dbReference>
<sequence>MSADTPFPERIEACRRNMARADADLTVCFPGPNLTYCTGFDELPSERHLLLFVPQTGEPTIVAPRMYEDQLAAVPIDDLALECWDDGDDPAETIDHVLERAGVTGASATVLLDDRLWETFSQDLRGCLPDADFGLASTVLEPIRLRKDPVELEALRRAAGVADRVSQEIRSRGTDLVGWTEADLAREIERLLAAEGGDEPAFETIVASGPNGARPHHHSGDRVIEAGDPIVLDFGAFVEADLPAGTGRYPGDQTRTIVAGDPPSGYERVHEVVREAQAAAVDAVEPGVTAGSIDEAAREVIEAASYGDAFVHRTGHGVGLEVHEPPYIVAGNDRELEPGMVFSVEPGIYLEGEFGIRIEDLVVVTDDADGVERLNDSPHGWETGSE</sequence>
<dbReference type="SUPFAM" id="SSF55920">
    <property type="entry name" value="Creatinase/aminopeptidase"/>
    <property type="match status" value="1"/>
</dbReference>
<dbReference type="Pfam" id="PF00557">
    <property type="entry name" value="Peptidase_M24"/>
    <property type="match status" value="1"/>
</dbReference>
<dbReference type="CDD" id="cd01092">
    <property type="entry name" value="APP-like"/>
    <property type="match status" value="1"/>
</dbReference>
<dbReference type="RefSeq" id="WP_086887064.1">
    <property type="nucleotide sequence ID" value="NZ_CP019893.1"/>
</dbReference>
<organism evidence="6 7">
    <name type="scientific">Natrarchaeobaculum aegyptiacum</name>
    <dbReference type="NCBI Taxonomy" id="745377"/>
    <lineage>
        <taxon>Archaea</taxon>
        <taxon>Methanobacteriati</taxon>
        <taxon>Methanobacteriota</taxon>
        <taxon>Stenosarchaea group</taxon>
        <taxon>Halobacteria</taxon>
        <taxon>Halobacteriales</taxon>
        <taxon>Natrialbaceae</taxon>
        <taxon>Natrarchaeobaculum</taxon>
    </lineage>
</organism>
<dbReference type="GO" id="GO:0016787">
    <property type="term" value="F:hydrolase activity"/>
    <property type="evidence" value="ECO:0007669"/>
    <property type="project" value="UniProtKB-KW"/>
</dbReference>
<dbReference type="PANTHER" id="PTHR46112">
    <property type="entry name" value="AMINOPEPTIDASE"/>
    <property type="match status" value="1"/>
</dbReference>
<dbReference type="InterPro" id="IPR000994">
    <property type="entry name" value="Pept_M24"/>
</dbReference>
<dbReference type="KEGG" id="naj:B1756_02185"/>
<name>A0A2Z2HNY5_9EURY</name>
<reference evidence="7" key="1">
    <citation type="submission" date="2017-02" db="EMBL/GenBank/DDBJ databases">
        <title>Natronthermophilus aegyptiacus gen. nov.,sp. nov., an aerobic, extremely halophilic alkalithermophilic archaeon isolated from the athalassohaline Wadi An Natrun, Egypt.</title>
        <authorList>
            <person name="Zhao B."/>
        </authorList>
    </citation>
    <scope>NUCLEOTIDE SEQUENCE [LARGE SCALE GENOMIC DNA]</scope>
    <source>
        <strain evidence="7">JW/NM-HA 15</strain>
    </source>
</reference>
<dbReference type="GO" id="GO:0046872">
    <property type="term" value="F:metal ion binding"/>
    <property type="evidence" value="ECO:0007669"/>
    <property type="project" value="UniProtKB-KW"/>
</dbReference>
<evidence type="ECO:0000259" key="4">
    <source>
        <dbReference type="Pfam" id="PF00557"/>
    </source>
</evidence>
<evidence type="ECO:0000256" key="3">
    <source>
        <dbReference type="RuleBase" id="RU000590"/>
    </source>
</evidence>
<dbReference type="EMBL" id="CP019893">
    <property type="protein sequence ID" value="ARS88680.1"/>
    <property type="molecule type" value="Genomic_DNA"/>
</dbReference>
<keyword evidence="1 3" id="KW-0479">Metal-binding</keyword>
<comment type="similarity">
    <text evidence="3">Belongs to the peptidase M24B family.</text>
</comment>
<dbReference type="Proteomes" id="UP000250088">
    <property type="component" value="Chromosome"/>
</dbReference>
<feature type="domain" description="Peptidase M24" evidence="4">
    <location>
        <begin position="153"/>
        <end position="366"/>
    </location>
</feature>
<gene>
    <name evidence="6" type="ORF">B1756_02185</name>
</gene>
<dbReference type="InterPro" id="IPR036005">
    <property type="entry name" value="Creatinase/aminopeptidase-like"/>
</dbReference>
<feature type="domain" description="Creatinase N-terminal" evidence="5">
    <location>
        <begin position="10"/>
        <end position="145"/>
    </location>
</feature>
<dbReference type="InterPro" id="IPR029149">
    <property type="entry name" value="Creatin/AminoP/Spt16_N"/>
</dbReference>
<evidence type="ECO:0000256" key="2">
    <source>
        <dbReference type="ARBA" id="ARBA00022801"/>
    </source>
</evidence>
<dbReference type="InterPro" id="IPR001131">
    <property type="entry name" value="Peptidase_M24B_aminopep-P_CS"/>
</dbReference>
<dbReference type="Gene3D" id="3.90.230.10">
    <property type="entry name" value="Creatinase/methionine aminopeptidase superfamily"/>
    <property type="match status" value="1"/>
</dbReference>